<dbReference type="Proteomes" id="UP000580250">
    <property type="component" value="Unassembled WGS sequence"/>
</dbReference>
<comment type="caution">
    <text evidence="2">The sequence shown here is derived from an EMBL/GenBank/DDBJ whole genome shotgun (WGS) entry which is preliminary data.</text>
</comment>
<dbReference type="AlphaFoldDB" id="A0A6V7V4H6"/>
<feature type="signal peptide" evidence="1">
    <location>
        <begin position="1"/>
        <end position="23"/>
    </location>
</feature>
<evidence type="ECO:0000313" key="2">
    <source>
        <dbReference type="EMBL" id="CAD2169687.1"/>
    </source>
</evidence>
<accession>A0A6V7V4H6</accession>
<protein>
    <submittedName>
        <fullName evidence="2">Uncharacterized protein</fullName>
    </submittedName>
</protein>
<dbReference type="EMBL" id="CAJEWN010000156">
    <property type="protein sequence ID" value="CAD2169687.1"/>
    <property type="molecule type" value="Genomic_DNA"/>
</dbReference>
<evidence type="ECO:0000313" key="3">
    <source>
        <dbReference type="Proteomes" id="UP000580250"/>
    </source>
</evidence>
<feature type="chain" id="PRO_5027707003" evidence="1">
    <location>
        <begin position="24"/>
        <end position="115"/>
    </location>
</feature>
<gene>
    <name evidence="2" type="ORF">MENT_LOCUS21038</name>
</gene>
<proteinExistence type="predicted"/>
<sequence>MSNAFIFILFLFVASFPIKLVEGMEHGFMRSGQKRPLIEPPDNRTVFCLTELSFLIITLVYTTDDELFGEPGNVSQVKTVYEILEQIGNGKLEEFRLQDDQNFGQITPKLINVRS</sequence>
<keyword evidence="1" id="KW-0732">Signal</keyword>
<name>A0A6V7V4H6_MELEN</name>
<organism evidence="2 3">
    <name type="scientific">Meloidogyne enterolobii</name>
    <name type="common">Root-knot nematode worm</name>
    <name type="synonym">Meloidogyne mayaguensis</name>
    <dbReference type="NCBI Taxonomy" id="390850"/>
    <lineage>
        <taxon>Eukaryota</taxon>
        <taxon>Metazoa</taxon>
        <taxon>Ecdysozoa</taxon>
        <taxon>Nematoda</taxon>
        <taxon>Chromadorea</taxon>
        <taxon>Rhabditida</taxon>
        <taxon>Tylenchina</taxon>
        <taxon>Tylenchomorpha</taxon>
        <taxon>Tylenchoidea</taxon>
        <taxon>Meloidogynidae</taxon>
        <taxon>Meloidogyninae</taxon>
        <taxon>Meloidogyne</taxon>
    </lineage>
</organism>
<reference evidence="2 3" key="1">
    <citation type="submission" date="2020-08" db="EMBL/GenBank/DDBJ databases">
        <authorList>
            <person name="Koutsovoulos G."/>
            <person name="Danchin GJ E."/>
        </authorList>
    </citation>
    <scope>NUCLEOTIDE SEQUENCE [LARGE SCALE GENOMIC DNA]</scope>
</reference>
<evidence type="ECO:0000256" key="1">
    <source>
        <dbReference type="SAM" id="SignalP"/>
    </source>
</evidence>